<dbReference type="RefSeq" id="WP_186855586.1">
    <property type="nucleotide sequence ID" value="NZ_JACOOY010000005.1"/>
</dbReference>
<feature type="region of interest" description="Disordered" evidence="1">
    <location>
        <begin position="254"/>
        <end position="296"/>
    </location>
</feature>
<keyword evidence="5" id="KW-1185">Reference proteome</keyword>
<dbReference type="Proteomes" id="UP000647235">
    <property type="component" value="Unassembled WGS sequence"/>
</dbReference>
<feature type="compositionally biased region" description="Low complexity" evidence="1">
    <location>
        <begin position="278"/>
        <end position="287"/>
    </location>
</feature>
<dbReference type="SUPFAM" id="SSF55729">
    <property type="entry name" value="Acyl-CoA N-acyltransferases (Nat)"/>
    <property type="match status" value="1"/>
</dbReference>
<accession>A0ABR7EVE5</accession>
<protein>
    <submittedName>
        <fullName evidence="4">GNAT family N-acetyltransferase</fullName>
    </submittedName>
</protein>
<evidence type="ECO:0000256" key="2">
    <source>
        <dbReference type="SAM" id="Phobius"/>
    </source>
</evidence>
<feature type="domain" description="N-acetyltransferase" evidence="3">
    <location>
        <begin position="1"/>
        <end position="153"/>
    </location>
</feature>
<dbReference type="Pfam" id="PF13673">
    <property type="entry name" value="Acetyltransf_10"/>
    <property type="match status" value="1"/>
</dbReference>
<evidence type="ECO:0000256" key="1">
    <source>
        <dbReference type="SAM" id="MobiDB-lite"/>
    </source>
</evidence>
<sequence>MNIRKIQIQELLPALHLAAEVFAEDVASAYTDEGVGRFHEFISYDSFREMFERQEVTIFGAFEGVQICGMIAVTNSGHISLFFVRKAFQRHGIGRMLYLAAVAFAAREVHTFKITVNAAPQAVETYEHLGMHKVTEEQEKDGIRFVPMEAELVQSAYGQYSYHYGTGNPGQNAYGYGAGSSSSGSYSYGPGPEENGQGPAGTYSHQVQMPQRRSAVPVIVGVVAAIILLIVAVGGAFLFGSFIYYKAKDDVGITEDQPYEDDGDSWDDSDDIYDNDENNGNSGSDSQNKTDESSVSGVDKIEAYKADNLSYKVKNETYSFRDSEKTSTIIDFNVAYPQISGLKGKNADKINKTIKNCAMSTVDEIYTHPDEKIKQKVIEANTPALISYVKCKVTYATNEFISVVFEDTSARGEYSEYQTDLRTVNIRLRDGKIYEVRDIVKLDDTFVENWAKIMQKETGDSSFLTDLTTAEMKKALEGNDKTGAYVPNFFVSKDGIEIGFNMGSASSGKQSTKYAWVTAPYTFDEIKSSVADTAFWKGLDR</sequence>
<dbReference type="EMBL" id="JACOOY010000005">
    <property type="protein sequence ID" value="MBC5664684.1"/>
    <property type="molecule type" value="Genomic_DNA"/>
</dbReference>
<dbReference type="InterPro" id="IPR052564">
    <property type="entry name" value="N-acetyltrans/Recomb-assoc"/>
</dbReference>
<evidence type="ECO:0000313" key="5">
    <source>
        <dbReference type="Proteomes" id="UP000647235"/>
    </source>
</evidence>
<keyword evidence="2" id="KW-0812">Transmembrane</keyword>
<dbReference type="PANTHER" id="PTHR43451:SF1">
    <property type="entry name" value="ACETYLTRANSFERASE"/>
    <property type="match status" value="1"/>
</dbReference>
<evidence type="ECO:0000259" key="3">
    <source>
        <dbReference type="PROSITE" id="PS51186"/>
    </source>
</evidence>
<keyword evidence="2" id="KW-0472">Membrane</keyword>
<dbReference type="InterPro" id="IPR000182">
    <property type="entry name" value="GNAT_dom"/>
</dbReference>
<evidence type="ECO:0000313" key="4">
    <source>
        <dbReference type="EMBL" id="MBC5664684.1"/>
    </source>
</evidence>
<dbReference type="InterPro" id="IPR016181">
    <property type="entry name" value="Acyl_CoA_acyltransferase"/>
</dbReference>
<reference evidence="4 5" key="1">
    <citation type="submission" date="2020-08" db="EMBL/GenBank/DDBJ databases">
        <title>Genome public.</title>
        <authorList>
            <person name="Liu C."/>
            <person name="Sun Q."/>
        </authorList>
    </citation>
    <scope>NUCLEOTIDE SEQUENCE [LARGE SCALE GENOMIC DNA]</scope>
    <source>
        <strain evidence="4 5">NSJ-36</strain>
    </source>
</reference>
<gene>
    <name evidence="4" type="ORF">H8S07_05245</name>
</gene>
<dbReference type="Gene3D" id="3.30.565.40">
    <property type="entry name" value="Fervidobacterium nodosum Rt17-B1 like"/>
    <property type="match status" value="1"/>
</dbReference>
<organism evidence="4 5">
    <name type="scientific">Dorea hominis</name>
    <dbReference type="NCBI Taxonomy" id="2763040"/>
    <lineage>
        <taxon>Bacteria</taxon>
        <taxon>Bacillati</taxon>
        <taxon>Bacillota</taxon>
        <taxon>Clostridia</taxon>
        <taxon>Lachnospirales</taxon>
        <taxon>Lachnospiraceae</taxon>
        <taxon>Dorea</taxon>
    </lineage>
</organism>
<feature type="region of interest" description="Disordered" evidence="1">
    <location>
        <begin position="184"/>
        <end position="206"/>
    </location>
</feature>
<dbReference type="PROSITE" id="PS51186">
    <property type="entry name" value="GNAT"/>
    <property type="match status" value="1"/>
</dbReference>
<proteinExistence type="predicted"/>
<feature type="transmembrane region" description="Helical" evidence="2">
    <location>
        <begin position="218"/>
        <end position="245"/>
    </location>
</feature>
<dbReference type="CDD" id="cd04301">
    <property type="entry name" value="NAT_SF"/>
    <property type="match status" value="1"/>
</dbReference>
<keyword evidence="2" id="KW-1133">Transmembrane helix</keyword>
<feature type="compositionally biased region" description="Acidic residues" evidence="1">
    <location>
        <begin position="257"/>
        <end position="277"/>
    </location>
</feature>
<dbReference type="Gene3D" id="3.40.630.30">
    <property type="match status" value="1"/>
</dbReference>
<name>A0ABR7EVE5_9FIRM</name>
<dbReference type="PANTHER" id="PTHR43451">
    <property type="entry name" value="ACETYLTRANSFERASE (GNAT) FAMILY PROTEIN"/>
    <property type="match status" value="1"/>
</dbReference>
<comment type="caution">
    <text evidence="4">The sequence shown here is derived from an EMBL/GenBank/DDBJ whole genome shotgun (WGS) entry which is preliminary data.</text>
</comment>